<comment type="caution">
    <text evidence="2">The sequence shown here is derived from an EMBL/GenBank/DDBJ whole genome shotgun (WGS) entry which is preliminary data.</text>
</comment>
<reference evidence="2" key="1">
    <citation type="submission" date="2020-06" db="EMBL/GenBank/DDBJ databases">
        <title>Draft genome sequences of strains closely related to Aspergillus parafelis and Aspergillus hiratsukae.</title>
        <authorList>
            <person name="Dos Santos R.A.C."/>
            <person name="Rivero-Menendez O."/>
            <person name="Steenwyk J.L."/>
            <person name="Mead M.E."/>
            <person name="Goldman G.H."/>
            <person name="Alastruey-Izquierdo A."/>
            <person name="Rokas A."/>
        </authorList>
    </citation>
    <scope>NUCLEOTIDE SEQUENCE</scope>
    <source>
        <strain evidence="2">CNM-CM5623</strain>
    </source>
</reference>
<protein>
    <submittedName>
        <fullName evidence="2">Uncharacterized protein</fullName>
    </submittedName>
</protein>
<dbReference type="AlphaFoldDB" id="A0A8H6Q7H1"/>
<evidence type="ECO:0000313" key="3">
    <source>
        <dbReference type="Proteomes" id="UP000654922"/>
    </source>
</evidence>
<sequence>MTHLAALDLISLETFHYGLVVLREGALPDRHLLNAGFLADIQRVWEASLTRLEAGGSVVPANYENLVITGDADYSFWYGDPSDISTNLVVFETKRKGRAGGTTSVAGYMAIVHIMRRLTFIGGACQSTYGQVPIRVTWFEAFTGNDNGPEAVDPDIWKPEIFRDPKITFNGLLAEPRWPNGGPSIGATTAGCESCSASLVLAVVSVSGLLDLDGWLQIGSPAKSRGPSSFYAADQPAQTASFIPPGAQRDRKMNRLPLGTMSPRAASSPAAANSGPASPLGRWPPLGALPPLPVVPCQLCLKEARRDGKECVCVRDVSYRKCKRCQRIGKECEKVPLQLRRRCRSVYYEGLGRGELYLSHTLSSRDNSPVTWMIGRVSPASIPRMRDWRENAAKAAI</sequence>
<accession>A0A8H6Q7H1</accession>
<evidence type="ECO:0000256" key="1">
    <source>
        <dbReference type="SAM" id="MobiDB-lite"/>
    </source>
</evidence>
<dbReference type="Proteomes" id="UP000654922">
    <property type="component" value="Unassembled WGS sequence"/>
</dbReference>
<evidence type="ECO:0000313" key="2">
    <source>
        <dbReference type="EMBL" id="KAF7167876.1"/>
    </source>
</evidence>
<feature type="region of interest" description="Disordered" evidence="1">
    <location>
        <begin position="240"/>
        <end position="279"/>
    </location>
</feature>
<dbReference type="EMBL" id="JACBAE010001277">
    <property type="protein sequence ID" value="KAF7167876.1"/>
    <property type="molecule type" value="Genomic_DNA"/>
</dbReference>
<name>A0A8H6Q7H1_9EURO</name>
<feature type="compositionally biased region" description="Low complexity" evidence="1">
    <location>
        <begin position="262"/>
        <end position="279"/>
    </location>
</feature>
<dbReference type="OrthoDB" id="4509360at2759"/>
<gene>
    <name evidence="2" type="ORF">CNMCM5623_001023</name>
</gene>
<organism evidence="2 3">
    <name type="scientific">Aspergillus felis</name>
    <dbReference type="NCBI Taxonomy" id="1287682"/>
    <lineage>
        <taxon>Eukaryota</taxon>
        <taxon>Fungi</taxon>
        <taxon>Dikarya</taxon>
        <taxon>Ascomycota</taxon>
        <taxon>Pezizomycotina</taxon>
        <taxon>Eurotiomycetes</taxon>
        <taxon>Eurotiomycetidae</taxon>
        <taxon>Eurotiales</taxon>
        <taxon>Aspergillaceae</taxon>
        <taxon>Aspergillus</taxon>
        <taxon>Aspergillus subgen. Fumigati</taxon>
    </lineage>
</organism>
<proteinExistence type="predicted"/>